<dbReference type="RefSeq" id="WP_336482526.1">
    <property type="nucleotide sequence ID" value="NZ_JBAWSV010000003.1"/>
</dbReference>
<dbReference type="Pfam" id="PF14268">
    <property type="entry name" value="YoaP"/>
    <property type="match status" value="1"/>
</dbReference>
<evidence type="ECO:0000313" key="2">
    <source>
        <dbReference type="EMBL" id="MEI4830122.1"/>
    </source>
</evidence>
<protein>
    <submittedName>
        <fullName evidence="2">YoaP domain-containing protein</fullName>
    </submittedName>
</protein>
<evidence type="ECO:0000313" key="3">
    <source>
        <dbReference type="Proteomes" id="UP001367922"/>
    </source>
</evidence>
<sequence length="48" mass="5626">MKEIEQKYNIPVQHHKISNREAAQTAPCAFTTYSAFYNGQFITHEIIR</sequence>
<accession>A0ABU8FW24</accession>
<feature type="domain" description="YoaP-like" evidence="1">
    <location>
        <begin position="11"/>
        <end position="47"/>
    </location>
</feature>
<proteinExistence type="predicted"/>
<comment type="caution">
    <text evidence="2">The sequence shown here is derived from an EMBL/GenBank/DDBJ whole genome shotgun (WGS) entry which is preliminary data.</text>
</comment>
<gene>
    <name evidence="2" type="ORF">WAX78_11720</name>
</gene>
<dbReference type="InterPro" id="IPR025685">
    <property type="entry name" value="YoaP-like_dom"/>
</dbReference>
<evidence type="ECO:0000259" key="1">
    <source>
        <dbReference type="Pfam" id="PF14268"/>
    </source>
</evidence>
<reference evidence="2 3" key="1">
    <citation type="submission" date="2024-01" db="EMBL/GenBank/DDBJ databases">
        <title>Seven novel Bacillus-like species.</title>
        <authorList>
            <person name="Liu G."/>
        </authorList>
    </citation>
    <scope>NUCLEOTIDE SEQUENCE [LARGE SCALE GENOMIC DNA]</scope>
    <source>
        <strain evidence="2 3">FJAT-53711</strain>
    </source>
</reference>
<name>A0ABU8FW24_9BACI</name>
<dbReference type="EMBL" id="JBAWSV010000003">
    <property type="protein sequence ID" value="MEI4830122.1"/>
    <property type="molecule type" value="Genomic_DNA"/>
</dbReference>
<dbReference type="Proteomes" id="UP001367922">
    <property type="component" value="Unassembled WGS sequence"/>
</dbReference>
<organism evidence="2 3">
    <name type="scientific">Bacillus yunxiaonensis</name>
    <dbReference type="NCBI Taxonomy" id="3127665"/>
    <lineage>
        <taxon>Bacteria</taxon>
        <taxon>Bacillati</taxon>
        <taxon>Bacillota</taxon>
        <taxon>Bacilli</taxon>
        <taxon>Bacillales</taxon>
        <taxon>Bacillaceae</taxon>
        <taxon>Bacillus</taxon>
    </lineage>
</organism>
<keyword evidence="3" id="KW-1185">Reference proteome</keyword>